<protein>
    <submittedName>
        <fullName evidence="2">Uncharacterized protein</fullName>
    </submittedName>
</protein>
<reference evidence="2" key="1">
    <citation type="submission" date="2020-06" db="EMBL/GenBank/DDBJ databases">
        <title>Unique genomic features of the anaerobic methanotrophic archaea.</title>
        <authorList>
            <person name="Chadwick G.L."/>
            <person name="Skennerton C.T."/>
            <person name="Laso-Perez R."/>
            <person name="Leu A.O."/>
            <person name="Speth D.R."/>
            <person name="Yu H."/>
            <person name="Morgan-Lang C."/>
            <person name="Hatzenpichler R."/>
            <person name="Goudeau D."/>
            <person name="Malmstrom R."/>
            <person name="Brazelton W.J."/>
            <person name="Woyke T."/>
            <person name="Hallam S.J."/>
            <person name="Tyson G.W."/>
            <person name="Wegener G."/>
            <person name="Boetius A."/>
            <person name="Orphan V."/>
        </authorList>
    </citation>
    <scope>NUCLEOTIDE SEQUENCE</scope>
</reference>
<gene>
    <name evidence="2" type="ORF">GHJHFCIO_00001</name>
</gene>
<dbReference type="EMBL" id="MT631596">
    <property type="protein sequence ID" value="QNO54851.1"/>
    <property type="molecule type" value="Genomic_DNA"/>
</dbReference>
<keyword evidence="1" id="KW-0472">Membrane</keyword>
<name>A0A7G9Z3L7_9EURY</name>
<evidence type="ECO:0000313" key="2">
    <source>
        <dbReference type="EMBL" id="QNO54851.1"/>
    </source>
</evidence>
<keyword evidence="1" id="KW-1133">Transmembrane helix</keyword>
<keyword evidence="1" id="KW-0812">Transmembrane</keyword>
<feature type="transmembrane region" description="Helical" evidence="1">
    <location>
        <begin position="6"/>
        <end position="24"/>
    </location>
</feature>
<sequence length="147" mass="16571">MQFSSFILVLYINPLLVFISFIHINSIMGKRQLLFGVVIALLLAASLNSASAFGLMGDENEKHAIQINNLGCEVTDFELHVDLWHARIVGSHIVTLNNSGDTVVTIRWNEDGAQNEMIVPAKTERSYSVNYRFQIVTMDFSYEYNAI</sequence>
<feature type="transmembrane region" description="Helical" evidence="1">
    <location>
        <begin position="33"/>
        <end position="56"/>
    </location>
</feature>
<accession>A0A7G9Z3L7</accession>
<proteinExistence type="predicted"/>
<evidence type="ECO:0000256" key="1">
    <source>
        <dbReference type="SAM" id="Phobius"/>
    </source>
</evidence>
<dbReference type="AlphaFoldDB" id="A0A7G9Z3L7"/>
<organism evidence="2">
    <name type="scientific">Candidatus Methanophaga sp. ANME-1 ERB7</name>
    <dbReference type="NCBI Taxonomy" id="2759913"/>
    <lineage>
        <taxon>Archaea</taxon>
        <taxon>Methanobacteriati</taxon>
        <taxon>Methanobacteriota</taxon>
        <taxon>Stenosarchaea group</taxon>
        <taxon>Methanomicrobia</taxon>
        <taxon>Candidatus Methanophagales</taxon>
        <taxon>Candidatus Methanophagaceae</taxon>
        <taxon>Candidatus Methanophaga</taxon>
    </lineage>
</organism>